<reference evidence="1 2" key="1">
    <citation type="submission" date="2020-07" db="EMBL/GenBank/DDBJ databases">
        <authorList>
            <person name="Partida-Martinez L."/>
            <person name="Huntemann M."/>
            <person name="Clum A."/>
            <person name="Wang J."/>
            <person name="Palaniappan K."/>
            <person name="Ritter S."/>
            <person name="Chen I.-M."/>
            <person name="Stamatis D."/>
            <person name="Reddy T."/>
            <person name="O'Malley R."/>
            <person name="Daum C."/>
            <person name="Shapiro N."/>
            <person name="Ivanova N."/>
            <person name="Kyrpides N."/>
            <person name="Woyke T."/>
        </authorList>
    </citation>
    <scope>NUCLEOTIDE SEQUENCE [LARGE SCALE GENOMIC DNA]</scope>
    <source>
        <strain evidence="1 2">AT2.17</strain>
    </source>
</reference>
<keyword evidence="2" id="KW-1185">Reference proteome</keyword>
<dbReference type="EMBL" id="JACCBW010000001">
    <property type="protein sequence ID" value="NYE35833.1"/>
    <property type="molecule type" value="Genomic_DNA"/>
</dbReference>
<evidence type="ECO:0000313" key="2">
    <source>
        <dbReference type="Proteomes" id="UP000549911"/>
    </source>
</evidence>
<proteinExistence type="predicted"/>
<evidence type="ECO:0008006" key="3">
    <source>
        <dbReference type="Google" id="ProtNLM"/>
    </source>
</evidence>
<dbReference type="RefSeq" id="WP_179618440.1">
    <property type="nucleotide sequence ID" value="NZ_JACCBW010000001.1"/>
</dbReference>
<dbReference type="Proteomes" id="UP000549911">
    <property type="component" value="Unassembled WGS sequence"/>
</dbReference>
<dbReference type="AlphaFoldDB" id="A0A7Y9KSH6"/>
<reference evidence="1 2" key="2">
    <citation type="submission" date="2020-08" db="EMBL/GenBank/DDBJ databases">
        <title>The Agave Microbiome: Exploring the role of microbial communities in plant adaptations to desert environments.</title>
        <authorList>
            <person name="Partida-Martinez L.P."/>
        </authorList>
    </citation>
    <scope>NUCLEOTIDE SEQUENCE [LARGE SCALE GENOMIC DNA]</scope>
    <source>
        <strain evidence="1 2">AT2.17</strain>
    </source>
</reference>
<accession>A0A7Y9KSH6</accession>
<comment type="caution">
    <text evidence="1">The sequence shown here is derived from an EMBL/GenBank/DDBJ whole genome shotgun (WGS) entry which is preliminary data.</text>
</comment>
<evidence type="ECO:0000313" key="1">
    <source>
        <dbReference type="EMBL" id="NYE35833.1"/>
    </source>
</evidence>
<sequence length="144" mass="15700">MTEKELAAVVGRTFPGGEYTVEPYVDWLVRDVVDADQGEHVAHPLFAFIGSLRGKGMSLDELFEICGATAADGPMFGEHETEVIEPLRVGETYAVAGRFVSAERKHGRTAGTFDVVGFELTMTDRSGKAAVRVFNSFVFPRRAA</sequence>
<gene>
    <name evidence="1" type="ORF">F4692_000937</name>
</gene>
<organism evidence="1 2">
    <name type="scientific">Nocardioides cavernae</name>
    <dbReference type="NCBI Taxonomy" id="1921566"/>
    <lineage>
        <taxon>Bacteria</taxon>
        <taxon>Bacillati</taxon>
        <taxon>Actinomycetota</taxon>
        <taxon>Actinomycetes</taxon>
        <taxon>Propionibacteriales</taxon>
        <taxon>Nocardioidaceae</taxon>
        <taxon>Nocardioides</taxon>
    </lineage>
</organism>
<name>A0A7Y9KSH6_9ACTN</name>
<dbReference type="Gene3D" id="3.10.129.10">
    <property type="entry name" value="Hotdog Thioesterase"/>
    <property type="match status" value="1"/>
</dbReference>
<protein>
    <recommendedName>
        <fullName evidence="3">N-terminal of MaoC-like dehydratase domain-containing protein</fullName>
    </recommendedName>
</protein>